<gene>
    <name evidence="8" type="ORF">EIN_065200</name>
</gene>
<evidence type="ECO:0000256" key="1">
    <source>
        <dbReference type="ARBA" id="ARBA00004141"/>
    </source>
</evidence>
<keyword evidence="4 7" id="KW-1133">Transmembrane helix</keyword>
<dbReference type="PANTHER" id="PTHR13906:SF4">
    <property type="entry name" value="LYSOPHOSPHOLIPID ACYLTRANSFERASE 6"/>
    <property type="match status" value="1"/>
</dbReference>
<protein>
    <submittedName>
        <fullName evidence="8">Membrane-bound O-acyltransferase domain containing protein, putative</fullName>
    </submittedName>
</protein>
<evidence type="ECO:0000256" key="5">
    <source>
        <dbReference type="ARBA" id="ARBA00023136"/>
    </source>
</evidence>
<keyword evidence="5 7" id="KW-0472">Membrane</keyword>
<dbReference type="GO" id="GO:0016020">
    <property type="term" value="C:membrane"/>
    <property type="evidence" value="ECO:0007669"/>
    <property type="project" value="UniProtKB-SubCell"/>
</dbReference>
<feature type="transmembrane region" description="Helical" evidence="7">
    <location>
        <begin position="32"/>
        <end position="49"/>
    </location>
</feature>
<accession>A0A0A1TXL3</accession>
<keyword evidence="9" id="KW-1185">Reference proteome</keyword>
<keyword evidence="3 7" id="KW-0812">Transmembrane</keyword>
<dbReference type="InterPro" id="IPR004299">
    <property type="entry name" value="MBOAT_fam"/>
</dbReference>
<feature type="transmembrane region" description="Helical" evidence="7">
    <location>
        <begin position="58"/>
        <end position="81"/>
    </location>
</feature>
<dbReference type="RefSeq" id="XP_004183611.1">
    <property type="nucleotide sequence ID" value="XM_004183563.1"/>
</dbReference>
<organism evidence="8 9">
    <name type="scientific">Entamoeba invadens IP1</name>
    <dbReference type="NCBI Taxonomy" id="370355"/>
    <lineage>
        <taxon>Eukaryota</taxon>
        <taxon>Amoebozoa</taxon>
        <taxon>Evosea</taxon>
        <taxon>Archamoebae</taxon>
        <taxon>Mastigamoebida</taxon>
        <taxon>Entamoebidae</taxon>
        <taxon>Entamoeba</taxon>
    </lineage>
</organism>
<evidence type="ECO:0000256" key="7">
    <source>
        <dbReference type="SAM" id="Phobius"/>
    </source>
</evidence>
<evidence type="ECO:0000313" key="9">
    <source>
        <dbReference type="Proteomes" id="UP000014680"/>
    </source>
</evidence>
<feature type="transmembrane region" description="Helical" evidence="7">
    <location>
        <begin position="218"/>
        <end position="235"/>
    </location>
</feature>
<comment type="subcellular location">
    <subcellularLocation>
        <location evidence="1">Membrane</location>
        <topology evidence="1">Multi-pass membrane protein</topology>
    </subcellularLocation>
</comment>
<feature type="transmembrane region" description="Helical" evidence="7">
    <location>
        <begin position="170"/>
        <end position="189"/>
    </location>
</feature>
<dbReference type="KEGG" id="eiv:EIN_065200"/>
<dbReference type="GO" id="GO:0030258">
    <property type="term" value="P:lipid modification"/>
    <property type="evidence" value="ECO:0007669"/>
    <property type="project" value="TreeGrafter"/>
</dbReference>
<sequence length="472" mass="55012">MSFLFFSTHSAADDLLQDFSDSMGVSTDQVKYLMYSILCGPLCYALRFLPNNKLLKQIVYMILGIVLTYALFGNEIISVFFTTIPVYLVMLFFPTQTGANVSFIICFCYLLFRHIFLYFNMYLIWTVDFTTTHMILTLKLTSFCFSVANAKKENLNDFQTKHKIEKYPNILDFFSFIFFFPGLFSGPALEYNDFMAFMDMSVFNVTGGKLPEVPIVEFLLNYIGGIAAYFFYAFVNAHPPPSPEYYILEHPETCGLLWKLMTVWVTVSTLRIKYYATWKLTEGFGQISACGFSGLDKEGKPQFLLYQNIRIIEFETSRSAKTNIDNWNMYVQKWLKNYVYVALTGTYFDNFKTSLTMVVSAFWHGVYPGYYLTFLLVGFHKDVSNLIYKKLDPFINEKFGKDSTVAKVYDIVLRVYTHWVLNYAVYPFMRFEFIPSVTMMYRTYFLGILVPAAIYCWLKFSPPKIEKTEKKN</sequence>
<dbReference type="AlphaFoldDB" id="A0A0A1TXL3"/>
<name>A0A0A1TXL3_ENTIV</name>
<evidence type="ECO:0000313" key="8">
    <source>
        <dbReference type="EMBL" id="ELP84265.1"/>
    </source>
</evidence>
<proteinExistence type="predicted"/>
<reference evidence="8 9" key="1">
    <citation type="submission" date="2012-10" db="EMBL/GenBank/DDBJ databases">
        <authorList>
            <person name="Zafar N."/>
            <person name="Inman J."/>
            <person name="Hall N."/>
            <person name="Lorenzi H."/>
            <person name="Caler E."/>
        </authorList>
    </citation>
    <scope>NUCLEOTIDE SEQUENCE [LARGE SCALE GENOMIC DNA]</scope>
    <source>
        <strain evidence="8 9">IP1</strain>
    </source>
</reference>
<dbReference type="InterPro" id="IPR049941">
    <property type="entry name" value="LPLAT_7/PORCN-like"/>
</dbReference>
<dbReference type="VEuPathDB" id="AmoebaDB:EIN_065200"/>
<keyword evidence="6 8" id="KW-0012">Acyltransferase</keyword>
<feature type="transmembrane region" description="Helical" evidence="7">
    <location>
        <begin position="411"/>
        <end position="429"/>
    </location>
</feature>
<evidence type="ECO:0000256" key="6">
    <source>
        <dbReference type="ARBA" id="ARBA00023315"/>
    </source>
</evidence>
<evidence type="ECO:0000256" key="2">
    <source>
        <dbReference type="ARBA" id="ARBA00022679"/>
    </source>
</evidence>
<dbReference type="PANTHER" id="PTHR13906">
    <property type="entry name" value="PORCUPINE"/>
    <property type="match status" value="1"/>
</dbReference>
<dbReference type="EMBL" id="KB207140">
    <property type="protein sequence ID" value="ELP84265.1"/>
    <property type="molecule type" value="Genomic_DNA"/>
</dbReference>
<dbReference type="GeneID" id="14883193"/>
<dbReference type="OMA" id="TNMIQML"/>
<evidence type="ECO:0000256" key="3">
    <source>
        <dbReference type="ARBA" id="ARBA00022692"/>
    </source>
</evidence>
<dbReference type="Pfam" id="PF03062">
    <property type="entry name" value="MBOAT"/>
    <property type="match status" value="1"/>
</dbReference>
<feature type="transmembrane region" description="Helical" evidence="7">
    <location>
        <begin position="87"/>
        <end position="112"/>
    </location>
</feature>
<dbReference type="Proteomes" id="UP000014680">
    <property type="component" value="Unassembled WGS sequence"/>
</dbReference>
<feature type="transmembrane region" description="Helical" evidence="7">
    <location>
        <begin position="441"/>
        <end position="458"/>
    </location>
</feature>
<keyword evidence="2 8" id="KW-0808">Transferase</keyword>
<evidence type="ECO:0000256" key="4">
    <source>
        <dbReference type="ARBA" id="ARBA00022989"/>
    </source>
</evidence>
<dbReference type="OrthoDB" id="286734at2759"/>
<dbReference type="GO" id="GO:0016746">
    <property type="term" value="F:acyltransferase activity"/>
    <property type="evidence" value="ECO:0007669"/>
    <property type="project" value="UniProtKB-KW"/>
</dbReference>